<dbReference type="RefSeq" id="WP_307230831.1">
    <property type="nucleotide sequence ID" value="NZ_JAUSVF010000001.1"/>
</dbReference>
<name>A0ABU0BRA8_9HYPH</name>
<dbReference type="Proteomes" id="UP001230207">
    <property type="component" value="Unassembled WGS sequence"/>
</dbReference>
<protein>
    <submittedName>
        <fullName evidence="1">Uncharacterized protein</fullName>
    </submittedName>
</protein>
<organism evidence="1 2">
    <name type="scientific">Pararhizobium capsulatum DSM 1112</name>
    <dbReference type="NCBI Taxonomy" id="1121113"/>
    <lineage>
        <taxon>Bacteria</taxon>
        <taxon>Pseudomonadati</taxon>
        <taxon>Pseudomonadota</taxon>
        <taxon>Alphaproteobacteria</taxon>
        <taxon>Hyphomicrobiales</taxon>
        <taxon>Rhizobiaceae</taxon>
        <taxon>Rhizobium/Agrobacterium group</taxon>
        <taxon>Pararhizobium</taxon>
    </lineage>
</organism>
<accession>A0ABU0BRA8</accession>
<keyword evidence="2" id="KW-1185">Reference proteome</keyword>
<dbReference type="EMBL" id="JAUSVF010000001">
    <property type="protein sequence ID" value="MDQ0320774.1"/>
    <property type="molecule type" value="Genomic_DNA"/>
</dbReference>
<sequence length="136" mass="14695">MTRAARKNQALGLPEPPARTSAFDAQEWYVRTLQLHENNLRRLGVHADDRIHILKPLGHEIFEEGSTVYAHIQRAQTHSCRAVVVSELDACIVNGGAKAGQCGGVKPGQRQGCVADMEMAPIGAISMSAAVISIRV</sequence>
<gene>
    <name evidence="1" type="ORF">QO002_002912</name>
</gene>
<proteinExistence type="predicted"/>
<reference evidence="1 2" key="1">
    <citation type="submission" date="2023-07" db="EMBL/GenBank/DDBJ databases">
        <title>Genomic Encyclopedia of Type Strains, Phase IV (KMG-IV): sequencing the most valuable type-strain genomes for metagenomic binning, comparative biology and taxonomic classification.</title>
        <authorList>
            <person name="Goeker M."/>
        </authorList>
    </citation>
    <scope>NUCLEOTIDE SEQUENCE [LARGE SCALE GENOMIC DNA]</scope>
    <source>
        <strain evidence="1 2">DSM 1112</strain>
    </source>
</reference>
<evidence type="ECO:0000313" key="2">
    <source>
        <dbReference type="Proteomes" id="UP001230207"/>
    </source>
</evidence>
<comment type="caution">
    <text evidence="1">The sequence shown here is derived from an EMBL/GenBank/DDBJ whole genome shotgun (WGS) entry which is preliminary data.</text>
</comment>
<evidence type="ECO:0000313" key="1">
    <source>
        <dbReference type="EMBL" id="MDQ0320774.1"/>
    </source>
</evidence>